<proteinExistence type="predicted"/>
<evidence type="ECO:0000313" key="3">
    <source>
        <dbReference type="Proteomes" id="UP000735302"/>
    </source>
</evidence>
<name>A0AAV4CBE6_9GAST</name>
<dbReference type="Proteomes" id="UP000735302">
    <property type="component" value="Unassembled WGS sequence"/>
</dbReference>
<dbReference type="EMBL" id="BLXT01006082">
    <property type="protein sequence ID" value="GFO28803.1"/>
    <property type="molecule type" value="Genomic_DNA"/>
</dbReference>
<feature type="compositionally biased region" description="Basic and acidic residues" evidence="1">
    <location>
        <begin position="1"/>
        <end position="11"/>
    </location>
</feature>
<protein>
    <submittedName>
        <fullName evidence="2">Uncharacterized protein</fullName>
    </submittedName>
</protein>
<feature type="region of interest" description="Disordered" evidence="1">
    <location>
        <begin position="1"/>
        <end position="22"/>
    </location>
</feature>
<feature type="compositionally biased region" description="Polar residues" evidence="1">
    <location>
        <begin position="85"/>
        <end position="96"/>
    </location>
</feature>
<accession>A0AAV4CBE6</accession>
<dbReference type="AlphaFoldDB" id="A0AAV4CBE6"/>
<organism evidence="2 3">
    <name type="scientific">Plakobranchus ocellatus</name>
    <dbReference type="NCBI Taxonomy" id="259542"/>
    <lineage>
        <taxon>Eukaryota</taxon>
        <taxon>Metazoa</taxon>
        <taxon>Spiralia</taxon>
        <taxon>Lophotrochozoa</taxon>
        <taxon>Mollusca</taxon>
        <taxon>Gastropoda</taxon>
        <taxon>Heterobranchia</taxon>
        <taxon>Euthyneura</taxon>
        <taxon>Panpulmonata</taxon>
        <taxon>Sacoglossa</taxon>
        <taxon>Placobranchoidea</taxon>
        <taxon>Plakobranchidae</taxon>
        <taxon>Plakobranchus</taxon>
    </lineage>
</organism>
<gene>
    <name evidence="2" type="ORF">PoB_005530800</name>
</gene>
<feature type="region of interest" description="Disordered" evidence="1">
    <location>
        <begin position="69"/>
        <end position="96"/>
    </location>
</feature>
<evidence type="ECO:0000313" key="2">
    <source>
        <dbReference type="EMBL" id="GFO28803.1"/>
    </source>
</evidence>
<keyword evidence="3" id="KW-1185">Reference proteome</keyword>
<sequence length="96" mass="10314">MPASRHREAAGRSRAAGRGHLYRLQSLGAGPWRFRKRRCGKGGAVSGLPAEDRGSADCGLVAPVSRWGPRLRDSRRTSKRGKVTATATETTNSVGR</sequence>
<reference evidence="2 3" key="1">
    <citation type="journal article" date="2021" name="Elife">
        <title>Chloroplast acquisition without the gene transfer in kleptoplastic sea slugs, Plakobranchus ocellatus.</title>
        <authorList>
            <person name="Maeda T."/>
            <person name="Takahashi S."/>
            <person name="Yoshida T."/>
            <person name="Shimamura S."/>
            <person name="Takaki Y."/>
            <person name="Nagai Y."/>
            <person name="Toyoda A."/>
            <person name="Suzuki Y."/>
            <person name="Arimoto A."/>
            <person name="Ishii H."/>
            <person name="Satoh N."/>
            <person name="Nishiyama T."/>
            <person name="Hasebe M."/>
            <person name="Maruyama T."/>
            <person name="Minagawa J."/>
            <person name="Obokata J."/>
            <person name="Shigenobu S."/>
        </authorList>
    </citation>
    <scope>NUCLEOTIDE SEQUENCE [LARGE SCALE GENOMIC DNA]</scope>
</reference>
<evidence type="ECO:0000256" key="1">
    <source>
        <dbReference type="SAM" id="MobiDB-lite"/>
    </source>
</evidence>
<comment type="caution">
    <text evidence="2">The sequence shown here is derived from an EMBL/GenBank/DDBJ whole genome shotgun (WGS) entry which is preliminary data.</text>
</comment>